<gene>
    <name evidence="2" type="ORF">LCGC14_2231180</name>
</gene>
<protein>
    <recommendedName>
        <fullName evidence="1">Transposase InsH N-terminal domain-containing protein</fullName>
    </recommendedName>
</protein>
<dbReference type="InterPro" id="IPR008490">
    <property type="entry name" value="Transposase_InsH_N"/>
</dbReference>
<dbReference type="PANTHER" id="PTHR33803">
    <property type="entry name" value="IS1478 TRANSPOSASE"/>
    <property type="match status" value="1"/>
</dbReference>
<proteinExistence type="predicted"/>
<comment type="caution">
    <text evidence="2">The sequence shown here is derived from an EMBL/GenBank/DDBJ whole genome shotgun (WGS) entry which is preliminary data.</text>
</comment>
<feature type="domain" description="Transposase InsH N-terminal" evidence="1">
    <location>
        <begin position="49"/>
        <end position="122"/>
    </location>
</feature>
<sequence length="469" mass="54384">MSNRIKFNRQGELEFKASSLKITQKYYKKYERISQIINENPEIVETVHRDLLKVFGAQKGKKQGRKPKFTSETILRVLIVKHLENLGYRGAVIRIDDSEFLRRFVGLGLKLMMDYSTLCDMFKAIQPQTWKKVNDILTAYAQETGKISGDKLRRDTTVVEANIHYPTDSGLLWDTYRVLGRFIDKVRQVDDTLVGQNRLQMKKVKKLYMQINRQSSKSAKAPKRLKSLYKPLIGHVENILIWADQVCEGIHQERTDYTWEVDAYLLKLRQEYKKYIPLGIQVVNQARRRVFDGEQVPNEEKIFSLFEPHVELIKRGKAGKPIEFGHVVNIQQVKEKFITGYDVFKTKPVEHSLVDPSLAKHQKSFGRLPEIYADDKGAYQSMAKLYELEKKIPMVAIGKKGKRNRQEQARENDPLFKLAQKFRAGIEGSISFLKRIFGLAKCFYKGWKSFQAGVGSVVFCHNLVILSRE</sequence>
<evidence type="ECO:0000259" key="1">
    <source>
        <dbReference type="Pfam" id="PF05598"/>
    </source>
</evidence>
<accession>A0A0F9DVX3</accession>
<dbReference type="NCBIfam" id="NF033593">
    <property type="entry name" value="transpos_ISNCY_1"/>
    <property type="match status" value="1"/>
</dbReference>
<name>A0A0F9DVX3_9ZZZZ</name>
<organism evidence="2">
    <name type="scientific">marine sediment metagenome</name>
    <dbReference type="NCBI Taxonomy" id="412755"/>
    <lineage>
        <taxon>unclassified sequences</taxon>
        <taxon>metagenomes</taxon>
        <taxon>ecological metagenomes</taxon>
    </lineage>
</organism>
<dbReference type="AlphaFoldDB" id="A0A0F9DVX3"/>
<dbReference type="PANTHER" id="PTHR33803:SF3">
    <property type="entry name" value="BLL1974 PROTEIN"/>
    <property type="match status" value="1"/>
</dbReference>
<dbReference type="Pfam" id="PF05598">
    <property type="entry name" value="DUF772"/>
    <property type="match status" value="1"/>
</dbReference>
<reference evidence="2" key="1">
    <citation type="journal article" date="2015" name="Nature">
        <title>Complex archaea that bridge the gap between prokaryotes and eukaryotes.</title>
        <authorList>
            <person name="Spang A."/>
            <person name="Saw J.H."/>
            <person name="Jorgensen S.L."/>
            <person name="Zaremba-Niedzwiedzka K."/>
            <person name="Martijn J."/>
            <person name="Lind A.E."/>
            <person name="van Eijk R."/>
            <person name="Schleper C."/>
            <person name="Guy L."/>
            <person name="Ettema T.J."/>
        </authorList>
    </citation>
    <scope>NUCLEOTIDE SEQUENCE</scope>
</reference>
<evidence type="ECO:0000313" key="2">
    <source>
        <dbReference type="EMBL" id="KKL57861.1"/>
    </source>
</evidence>
<dbReference type="EMBL" id="LAZR01030018">
    <property type="protein sequence ID" value="KKL57861.1"/>
    <property type="molecule type" value="Genomic_DNA"/>
</dbReference>